<name>A0A6G1INV6_9PLEO</name>
<dbReference type="Proteomes" id="UP000799291">
    <property type="component" value="Unassembled WGS sequence"/>
</dbReference>
<gene>
    <name evidence="2" type="ORF">K458DRAFT_445600</name>
</gene>
<keyword evidence="1" id="KW-0472">Membrane</keyword>
<evidence type="ECO:0000313" key="2">
    <source>
        <dbReference type="EMBL" id="KAF2679927.1"/>
    </source>
</evidence>
<feature type="transmembrane region" description="Helical" evidence="1">
    <location>
        <begin position="139"/>
        <end position="159"/>
    </location>
</feature>
<evidence type="ECO:0000256" key="1">
    <source>
        <dbReference type="SAM" id="Phobius"/>
    </source>
</evidence>
<keyword evidence="1" id="KW-0812">Transmembrane</keyword>
<feature type="transmembrane region" description="Helical" evidence="1">
    <location>
        <begin position="65"/>
        <end position="87"/>
    </location>
</feature>
<sequence>MSTTKSPSRSASISFSPSHPGTPIRRAFLLEATLNLFTLPLLTHPRPILHLLLANPTHITPAAVLFARLFGALVLGAQTPALLIGATNTRNGIESRRPTYALLGLGEVACMLVLVREVLKGEGGRDAALSDGVALGCVGVLAPTLVWRVFVLFVMSMLLGRYTEDGGRMGKGTKSE</sequence>
<dbReference type="AlphaFoldDB" id="A0A6G1INV6"/>
<organism evidence="2 3">
    <name type="scientific">Lentithecium fluviatile CBS 122367</name>
    <dbReference type="NCBI Taxonomy" id="1168545"/>
    <lineage>
        <taxon>Eukaryota</taxon>
        <taxon>Fungi</taxon>
        <taxon>Dikarya</taxon>
        <taxon>Ascomycota</taxon>
        <taxon>Pezizomycotina</taxon>
        <taxon>Dothideomycetes</taxon>
        <taxon>Pleosporomycetidae</taxon>
        <taxon>Pleosporales</taxon>
        <taxon>Massarineae</taxon>
        <taxon>Lentitheciaceae</taxon>
        <taxon>Lentithecium</taxon>
    </lineage>
</organism>
<evidence type="ECO:0000313" key="3">
    <source>
        <dbReference type="Proteomes" id="UP000799291"/>
    </source>
</evidence>
<feature type="transmembrane region" description="Helical" evidence="1">
    <location>
        <begin position="99"/>
        <end position="119"/>
    </location>
</feature>
<reference evidence="2" key="1">
    <citation type="journal article" date="2020" name="Stud. Mycol.">
        <title>101 Dothideomycetes genomes: a test case for predicting lifestyles and emergence of pathogens.</title>
        <authorList>
            <person name="Haridas S."/>
            <person name="Albert R."/>
            <person name="Binder M."/>
            <person name="Bloem J."/>
            <person name="Labutti K."/>
            <person name="Salamov A."/>
            <person name="Andreopoulos B."/>
            <person name="Baker S."/>
            <person name="Barry K."/>
            <person name="Bills G."/>
            <person name="Bluhm B."/>
            <person name="Cannon C."/>
            <person name="Castanera R."/>
            <person name="Culley D."/>
            <person name="Daum C."/>
            <person name="Ezra D."/>
            <person name="Gonzalez J."/>
            <person name="Henrissat B."/>
            <person name="Kuo A."/>
            <person name="Liang C."/>
            <person name="Lipzen A."/>
            <person name="Lutzoni F."/>
            <person name="Magnuson J."/>
            <person name="Mondo S."/>
            <person name="Nolan M."/>
            <person name="Ohm R."/>
            <person name="Pangilinan J."/>
            <person name="Park H.-J."/>
            <person name="Ramirez L."/>
            <person name="Alfaro M."/>
            <person name="Sun H."/>
            <person name="Tritt A."/>
            <person name="Yoshinaga Y."/>
            <person name="Zwiers L.-H."/>
            <person name="Turgeon B."/>
            <person name="Goodwin S."/>
            <person name="Spatafora J."/>
            <person name="Crous P."/>
            <person name="Grigoriev I."/>
        </authorList>
    </citation>
    <scope>NUCLEOTIDE SEQUENCE</scope>
    <source>
        <strain evidence="2">CBS 122367</strain>
    </source>
</reference>
<feature type="transmembrane region" description="Helical" evidence="1">
    <location>
        <begin position="27"/>
        <end position="45"/>
    </location>
</feature>
<protein>
    <submittedName>
        <fullName evidence="2">Uncharacterized protein</fullName>
    </submittedName>
</protein>
<accession>A0A6G1INV6</accession>
<dbReference type="EMBL" id="MU005600">
    <property type="protein sequence ID" value="KAF2679927.1"/>
    <property type="molecule type" value="Genomic_DNA"/>
</dbReference>
<proteinExistence type="predicted"/>
<keyword evidence="1" id="KW-1133">Transmembrane helix</keyword>
<keyword evidence="3" id="KW-1185">Reference proteome</keyword>
<dbReference type="OrthoDB" id="2563633at2759"/>